<accession>A0A1S8RIX9</accession>
<name>A0A1S8RIX9_CLOBE</name>
<gene>
    <name evidence="1" type="ORF">IS491_10215</name>
</gene>
<evidence type="ECO:0000313" key="1">
    <source>
        <dbReference type="EMBL" id="MBF7809032.1"/>
    </source>
</evidence>
<dbReference type="RefSeq" id="WP_012060368.1">
    <property type="nucleotide sequence ID" value="NZ_CP053893.1"/>
</dbReference>
<organism evidence="1 2">
    <name type="scientific">Clostridium beijerinckii</name>
    <name type="common">Clostridium MP</name>
    <dbReference type="NCBI Taxonomy" id="1520"/>
    <lineage>
        <taxon>Bacteria</taxon>
        <taxon>Bacillati</taxon>
        <taxon>Bacillota</taxon>
        <taxon>Clostridia</taxon>
        <taxon>Eubacteriales</taxon>
        <taxon>Clostridiaceae</taxon>
        <taxon>Clostridium</taxon>
    </lineage>
</organism>
<comment type="caution">
    <text evidence="1">The sequence shown here is derived from an EMBL/GenBank/DDBJ whole genome shotgun (WGS) entry which is preliminary data.</text>
</comment>
<sequence>MKRKKYGSSYIVVIIIFMFVSTISMAMLSMISANYKARVVESKRVENLYSSESGLDVAYNLIGKTFDAAAQYGNLRVKRLQSLTKDSNDDETSPYNQDFIDLKIDIDYWKEYNSNHDKEEDKKSQQFIDKKIEEDNEMLDVIVNQEFKRAFNNFILKYDGKDYADKEITPNKLKESIVNKSYVNGVRDLNDNESSYDIAEIQFPDNNNPPNLSINDSGGIRYDTGNDLDVKSISLQSSGKQLSLDVYNKEKYTITVQSEFESKGQNTNVIGRNMRTVQATYTMFVPNYNDVYFTKSTGNLQEYPALENRGITVGGNMDIDNLSNLQVTGDVFVKGDRTKISGDYGIVYNKYKGGITLENVKNFTFDNVMTNETFNIGNNVGQDNDKPAQITSNLYARNLYAGNINGNQSSYSNLSIGNLVVDNDITLKANSTNIKINNFYGINERTVNGEESEEKDKNSSCIIVNGNSNSKVDIKNSAYIMGVAYIDTKDQPYKTGESLAFKGNYSAYSVPDPNTPNEIFSYHDPLYLFDGTNSSNSNSGNEVAQKRVHFEDYWDGKLKEENTGGISLPSNTKAVGAIIYKDLSGKFQVKNDATNLINDNDMEDIIDPKREEYAQKVYNMGYPQKDYDKLTESEKTYLKNLYDLKSTSNPQYTIENIMKLPEDIDESNSYKYSAENEAKEINDNDAEKAILTKKNIVISGDNASENYDDTGDYIFINASNNKEIDALIGTDGDVTIDGNVNFRGSIIAKGNLIIKGKTNGNSTSLITYDPEIIERIESQNIELFNDIFGGTIYTGGGEESDSGNEILNPNYDINKFLNTKLWKLVK</sequence>
<protein>
    <submittedName>
        <fullName evidence="1">Uncharacterized protein</fullName>
    </submittedName>
</protein>
<evidence type="ECO:0000313" key="2">
    <source>
        <dbReference type="Proteomes" id="UP000631418"/>
    </source>
</evidence>
<dbReference type="AlphaFoldDB" id="A0A1S8RIX9"/>
<dbReference type="EMBL" id="JADOEF010000001">
    <property type="protein sequence ID" value="MBF7809032.1"/>
    <property type="molecule type" value="Genomic_DNA"/>
</dbReference>
<dbReference type="OMA" id="PDYNGAY"/>
<reference evidence="1" key="1">
    <citation type="submission" date="2020-11" db="EMBL/GenBank/DDBJ databases">
        <authorList>
            <person name="Thieme N."/>
            <person name="Liebl W."/>
            <person name="Zverlov V."/>
        </authorList>
    </citation>
    <scope>NUCLEOTIDE SEQUENCE</scope>
    <source>
        <strain evidence="1">NT08</strain>
    </source>
</reference>
<proteinExistence type="predicted"/>
<dbReference type="Proteomes" id="UP000631418">
    <property type="component" value="Unassembled WGS sequence"/>
</dbReference>